<dbReference type="Gene3D" id="3.30.750.24">
    <property type="entry name" value="STAS domain"/>
    <property type="match status" value="1"/>
</dbReference>
<dbReference type="Pfam" id="PF08678">
    <property type="entry name" value="Rsbr_N"/>
    <property type="match status" value="1"/>
</dbReference>
<gene>
    <name evidence="3" type="ORF">SAMN05216498_2284</name>
</gene>
<evidence type="ECO:0000313" key="4">
    <source>
        <dbReference type="Proteomes" id="UP000199334"/>
    </source>
</evidence>
<keyword evidence="4" id="KW-1185">Reference proteome</keyword>
<keyword evidence="1" id="KW-0597">Phosphoprotein</keyword>
<dbReference type="CDD" id="cd07041">
    <property type="entry name" value="STAS_RsbR_RsbS_like"/>
    <property type="match status" value="1"/>
</dbReference>
<dbReference type="InterPro" id="IPR036513">
    <property type="entry name" value="STAS_dom_sf"/>
</dbReference>
<dbReference type="PANTHER" id="PTHR33745:SF3">
    <property type="entry name" value="RSBT CO-ANTAGONIST PROTEIN RSBRC"/>
    <property type="match status" value="1"/>
</dbReference>
<dbReference type="Gene3D" id="1.10.490.10">
    <property type="entry name" value="Globins"/>
    <property type="match status" value="1"/>
</dbReference>
<dbReference type="GO" id="GO:0019825">
    <property type="term" value="F:oxygen binding"/>
    <property type="evidence" value="ECO:0007669"/>
    <property type="project" value="InterPro"/>
</dbReference>
<dbReference type="Pfam" id="PF01740">
    <property type="entry name" value="STAS"/>
    <property type="match status" value="1"/>
</dbReference>
<dbReference type="EMBL" id="FNIG01000004">
    <property type="protein sequence ID" value="SDN42648.1"/>
    <property type="molecule type" value="Genomic_DNA"/>
</dbReference>
<sequence length="290" mass="33018">MNPEYKDILLDYSDEIIKKWMDDLEDNKLKEYKSTVSNELIEQVNREFVNLIFSKLKDGVNYESLEQFSERIVNLGWPLAYLTEGMQSFRSICIRTILEQIDNKDEAFFLEVMDDVNNWVDPIKNQLINEYSNNWNNIISLQKVALQELSVPLIPVMEGITVMPLVGTIDTDRAKLIMENLLDGVIKSRAEVVLIDITGVPVVDTMVAHHIVQAAEAVRLIGSTCILVGIRPEIAQTIVNLGIDLSRFPTKSSLKKGFEKALEMTNRDIVNVKEKDADIIDDMVQSIDKE</sequence>
<dbReference type="OrthoDB" id="9800154at2"/>
<dbReference type="Proteomes" id="UP000199334">
    <property type="component" value="Unassembled WGS sequence"/>
</dbReference>
<reference evidence="3 4" key="1">
    <citation type="submission" date="2016-10" db="EMBL/GenBank/DDBJ databases">
        <authorList>
            <person name="de Groot N.N."/>
        </authorList>
    </citation>
    <scope>NUCLEOTIDE SEQUENCE [LARGE SCALE GENOMIC DNA]</scope>
    <source>
        <strain evidence="3 4">CGMCC 1.3442</strain>
    </source>
</reference>
<accession>A0A1H0BAJ2</accession>
<organism evidence="3 4">
    <name type="scientific">Tenuibacillus multivorans</name>
    <dbReference type="NCBI Taxonomy" id="237069"/>
    <lineage>
        <taxon>Bacteria</taxon>
        <taxon>Bacillati</taxon>
        <taxon>Bacillota</taxon>
        <taxon>Bacilli</taxon>
        <taxon>Bacillales</taxon>
        <taxon>Bacillaceae</taxon>
        <taxon>Tenuibacillus</taxon>
    </lineage>
</organism>
<name>A0A1H0BAJ2_9BACI</name>
<dbReference type="RefSeq" id="WP_093856739.1">
    <property type="nucleotide sequence ID" value="NZ_BJVZ01000035.1"/>
</dbReference>
<evidence type="ECO:0000256" key="1">
    <source>
        <dbReference type="ARBA" id="ARBA00022553"/>
    </source>
</evidence>
<evidence type="ECO:0000313" key="3">
    <source>
        <dbReference type="EMBL" id="SDN42648.1"/>
    </source>
</evidence>
<dbReference type="AlphaFoldDB" id="A0A1H0BAJ2"/>
<dbReference type="GO" id="GO:0020037">
    <property type="term" value="F:heme binding"/>
    <property type="evidence" value="ECO:0007669"/>
    <property type="project" value="InterPro"/>
</dbReference>
<dbReference type="InterPro" id="IPR012292">
    <property type="entry name" value="Globin/Proto"/>
</dbReference>
<dbReference type="PANTHER" id="PTHR33745">
    <property type="entry name" value="RSBT ANTAGONIST PROTEIN RSBS-RELATED"/>
    <property type="match status" value="1"/>
</dbReference>
<dbReference type="InterPro" id="IPR002645">
    <property type="entry name" value="STAS_dom"/>
</dbReference>
<proteinExistence type="predicted"/>
<protein>
    <submittedName>
        <fullName evidence="3">RsbT co-antagonist protein RsbR</fullName>
    </submittedName>
</protein>
<dbReference type="STRING" id="237069.SAMN05216498_2284"/>
<evidence type="ECO:0000259" key="2">
    <source>
        <dbReference type="PROSITE" id="PS50801"/>
    </source>
</evidence>
<dbReference type="SUPFAM" id="SSF52091">
    <property type="entry name" value="SpoIIaa-like"/>
    <property type="match status" value="1"/>
</dbReference>
<dbReference type="InterPro" id="IPR014792">
    <property type="entry name" value="RsbRA_N"/>
</dbReference>
<feature type="domain" description="STAS" evidence="2">
    <location>
        <begin position="150"/>
        <end position="261"/>
    </location>
</feature>
<dbReference type="InterPro" id="IPR051932">
    <property type="entry name" value="Bact_StressResp_Reg"/>
</dbReference>
<dbReference type="PROSITE" id="PS50801">
    <property type="entry name" value="STAS"/>
    <property type="match status" value="1"/>
</dbReference>